<feature type="transmembrane region" description="Helical" evidence="1">
    <location>
        <begin position="20"/>
        <end position="38"/>
    </location>
</feature>
<dbReference type="Proteomes" id="UP000015530">
    <property type="component" value="Unassembled WGS sequence"/>
</dbReference>
<accession>T0KDM8</accession>
<keyword evidence="1" id="KW-0812">Transmembrane</keyword>
<gene>
    <name evidence="2" type="ORF">CGLO_10343</name>
</gene>
<proteinExistence type="predicted"/>
<organism evidence="2 3">
    <name type="scientific">Colletotrichum gloeosporioides (strain Cg-14)</name>
    <name type="common">Anthracnose fungus</name>
    <name type="synonym">Glomerella cingulata</name>
    <dbReference type="NCBI Taxonomy" id="1237896"/>
    <lineage>
        <taxon>Eukaryota</taxon>
        <taxon>Fungi</taxon>
        <taxon>Dikarya</taxon>
        <taxon>Ascomycota</taxon>
        <taxon>Pezizomycotina</taxon>
        <taxon>Sordariomycetes</taxon>
        <taxon>Hypocreomycetidae</taxon>
        <taxon>Glomerellales</taxon>
        <taxon>Glomerellaceae</taxon>
        <taxon>Colletotrichum</taxon>
        <taxon>Colletotrichum gloeosporioides species complex</taxon>
    </lineage>
</organism>
<keyword evidence="1" id="KW-1133">Transmembrane helix</keyword>
<protein>
    <submittedName>
        <fullName evidence="2">Uncharacterized protein</fullName>
    </submittedName>
</protein>
<keyword evidence="1" id="KW-0472">Membrane</keyword>
<sequence>MLAAGLQATLYWAIITSKGVALKGIICSCLLFFIALLLPSPRPPDTQAQVASVKFDWDPSDRPLWTIRPEERAAFLSNKTSFLEKRASTPCEDRDKPADLYRQYGDTDCKPTLELQSDGTYFEWSREQPFAYTKCHYPLACNLTTNDTVPLGNWKKSGSNLDQALEIGISGGYGSKSDLEFYAQGQDWSLDMKEGQCGYFTFIPVKKITCGTLSESVWKPGKSCSTSKKDGANHKTNYCVDQLWNIKDKTSGKEVPDGITIFVHTNCSTREPLAMEKQDPAYAAPGVTLDKEEIQKVQQDWVWNSCSFTWFQDQKKLKVFIRGGGFRDDKIASDGDKLFSAIIKCSGDAGITDATFSWFYNDYYRFNTKFPEPRPKEVGASWFLSAIVPAKTSPKCVGDALVGMGGFKDQCVEDEHSVNAGGKCLKYSKNQY</sequence>
<name>T0KDM8_COLGC</name>
<comment type="caution">
    <text evidence="2">The sequence shown here is derived from an EMBL/GenBank/DDBJ whole genome shotgun (WGS) entry which is preliminary data.</text>
</comment>
<evidence type="ECO:0000256" key="1">
    <source>
        <dbReference type="SAM" id="Phobius"/>
    </source>
</evidence>
<dbReference type="OrthoDB" id="4790030at2759"/>
<evidence type="ECO:0000313" key="2">
    <source>
        <dbReference type="EMBL" id="EQB50224.1"/>
    </source>
</evidence>
<dbReference type="EMBL" id="AMYD01002101">
    <property type="protein sequence ID" value="EQB50224.1"/>
    <property type="molecule type" value="Genomic_DNA"/>
</dbReference>
<evidence type="ECO:0000313" key="3">
    <source>
        <dbReference type="Proteomes" id="UP000015530"/>
    </source>
</evidence>
<dbReference type="AlphaFoldDB" id="T0KDM8"/>
<dbReference type="HOGENOM" id="CLU_593124_0_0_1"/>
<reference evidence="3" key="1">
    <citation type="journal article" date="2013" name="Mol. Plant Microbe Interact.">
        <title>Global aspects of pacC regulation of pathogenicity genes in Colletotrichum gloeosporioides as revealed by transcriptome analysis.</title>
        <authorList>
            <person name="Alkan N."/>
            <person name="Meng X."/>
            <person name="Friedlander G."/>
            <person name="Reuveni E."/>
            <person name="Sukno S."/>
            <person name="Sherman A."/>
            <person name="Thon M."/>
            <person name="Fluhr R."/>
            <person name="Prusky D."/>
        </authorList>
    </citation>
    <scope>NUCLEOTIDE SEQUENCE [LARGE SCALE GENOMIC DNA]</scope>
    <source>
        <strain evidence="3">Cg-14</strain>
    </source>
</reference>